<dbReference type="Proteomes" id="UP000217935">
    <property type="component" value="Chromosome"/>
</dbReference>
<dbReference type="InterPro" id="IPR002197">
    <property type="entry name" value="HTH_Fis"/>
</dbReference>
<dbReference type="STRING" id="1758178.GCA_001550095_03804"/>
<dbReference type="InterPro" id="IPR003018">
    <property type="entry name" value="GAF"/>
</dbReference>
<name>A0A291GCZ0_9RHOB</name>
<evidence type="ECO:0000313" key="3">
    <source>
        <dbReference type="EMBL" id="ATG48008.1"/>
    </source>
</evidence>
<dbReference type="OrthoDB" id="9805953at2"/>
<proteinExistence type="predicted"/>
<keyword evidence="4" id="KW-1185">Reference proteome</keyword>
<dbReference type="Pfam" id="PF01590">
    <property type="entry name" value="GAF"/>
    <property type="match status" value="1"/>
</dbReference>
<feature type="domain" description="DNA binding HTH" evidence="2">
    <location>
        <begin position="270"/>
        <end position="309"/>
    </location>
</feature>
<gene>
    <name evidence="3" type="ORF">CEW89_10815</name>
</gene>
<dbReference type="Pfam" id="PF02954">
    <property type="entry name" value="HTH_8"/>
    <property type="match status" value="1"/>
</dbReference>
<dbReference type="Gene3D" id="1.10.10.60">
    <property type="entry name" value="Homeodomain-like"/>
    <property type="match status" value="1"/>
</dbReference>
<dbReference type="InterPro" id="IPR009057">
    <property type="entry name" value="Homeodomain-like_sf"/>
</dbReference>
<reference evidence="3 4" key="1">
    <citation type="submission" date="2017-06" db="EMBL/GenBank/DDBJ databases">
        <title>Celeribacter sp. TSPH2 complete genome sequence.</title>
        <authorList>
            <person name="Woo J.-H."/>
            <person name="Kim H.-S."/>
        </authorList>
    </citation>
    <scope>NUCLEOTIDE SEQUENCE [LARGE SCALE GENOMIC DNA]</scope>
    <source>
        <strain evidence="3 4">TSPH2</strain>
    </source>
</reference>
<dbReference type="PRINTS" id="PR01590">
    <property type="entry name" value="HTHFIS"/>
</dbReference>
<feature type="domain" description="GAF" evidence="1">
    <location>
        <begin position="69"/>
        <end position="196"/>
    </location>
</feature>
<dbReference type="SUPFAM" id="SSF46689">
    <property type="entry name" value="Homeodomain-like"/>
    <property type="match status" value="1"/>
</dbReference>
<evidence type="ECO:0000259" key="1">
    <source>
        <dbReference type="Pfam" id="PF01590"/>
    </source>
</evidence>
<evidence type="ECO:0000259" key="2">
    <source>
        <dbReference type="Pfam" id="PF02954"/>
    </source>
</evidence>
<organism evidence="3 4">
    <name type="scientific">Celeribacter ethanolicus</name>
    <dbReference type="NCBI Taxonomy" id="1758178"/>
    <lineage>
        <taxon>Bacteria</taxon>
        <taxon>Pseudomonadati</taxon>
        <taxon>Pseudomonadota</taxon>
        <taxon>Alphaproteobacteria</taxon>
        <taxon>Rhodobacterales</taxon>
        <taxon>Roseobacteraceae</taxon>
        <taxon>Celeribacter</taxon>
    </lineage>
</organism>
<dbReference type="AlphaFoldDB" id="A0A291GCZ0"/>
<dbReference type="RefSeq" id="WP_066702623.1">
    <property type="nucleotide sequence ID" value="NZ_CP022196.1"/>
</dbReference>
<dbReference type="KEGG" id="ceh:CEW89_10815"/>
<dbReference type="GO" id="GO:0043565">
    <property type="term" value="F:sequence-specific DNA binding"/>
    <property type="evidence" value="ECO:0007669"/>
    <property type="project" value="InterPro"/>
</dbReference>
<protein>
    <submittedName>
        <fullName evidence="3">Sigma-54-dependent Fis family transcriptional regulator</fullName>
    </submittedName>
</protein>
<accession>A0A291GCZ0</accession>
<dbReference type="InterPro" id="IPR029016">
    <property type="entry name" value="GAF-like_dom_sf"/>
</dbReference>
<dbReference type="EMBL" id="CP022196">
    <property type="protein sequence ID" value="ATG48008.1"/>
    <property type="molecule type" value="Genomic_DNA"/>
</dbReference>
<dbReference type="SUPFAM" id="SSF55781">
    <property type="entry name" value="GAF domain-like"/>
    <property type="match status" value="1"/>
</dbReference>
<evidence type="ECO:0000313" key="4">
    <source>
        <dbReference type="Proteomes" id="UP000217935"/>
    </source>
</evidence>
<sequence length="318" mass="34249">MRTNHAEHIISTVESGSVGTRLTASWRRSLQKHGLDPSRDPGPRRFSDAEIAERRARLEGFMGLAAPKLDQLFQMVGNTGCSVLMTDRDGVVLDQRSKDADAETFRAWGLWTGADWSEEAEGTNGIGTCITEARALTIHRGEHFMSRNTVMSCMDAPIFGPDGELIAALDVSSCRADQTEAYARLIAGVVSQTAKQIETEAFRAAFPKARIIAAPEERPEGAVLLAVDQDDLIIGATRAARRAYGLGFGSQIAPRPASDILGRDDSASALERAERAALKRAIARAGGNLSAAARELGIGRATLYRRMNRLGLNDTGAN</sequence>
<dbReference type="Gene3D" id="3.30.450.40">
    <property type="match status" value="1"/>
</dbReference>